<name>A0A7L7KS94_9MOLU</name>
<feature type="transmembrane region" description="Helical" evidence="6">
    <location>
        <begin position="358"/>
        <end position="383"/>
    </location>
</feature>
<protein>
    <submittedName>
        <fullName evidence="7">YfcC family protein</fullName>
    </submittedName>
</protein>
<dbReference type="InterPro" id="IPR018385">
    <property type="entry name" value="C4_dicarb_anaerob_car-like"/>
</dbReference>
<dbReference type="RefSeq" id="WP_258878277.1">
    <property type="nucleotide sequence ID" value="NZ_CP048914.1"/>
</dbReference>
<organism evidence="7 8">
    <name type="scientific">Candidatus Xianfuyuplasma coldseepsis</name>
    <dbReference type="NCBI Taxonomy" id="2782163"/>
    <lineage>
        <taxon>Bacteria</taxon>
        <taxon>Bacillati</taxon>
        <taxon>Mycoplasmatota</taxon>
        <taxon>Mollicutes</taxon>
        <taxon>Candidatus Izemoplasmatales</taxon>
        <taxon>Candidatus Izemoplasmataceae</taxon>
        <taxon>Candidatus Xianfuyuplasma</taxon>
    </lineage>
</organism>
<feature type="transmembrane region" description="Helical" evidence="6">
    <location>
        <begin position="304"/>
        <end position="322"/>
    </location>
</feature>
<keyword evidence="3 6" id="KW-0812">Transmembrane</keyword>
<comment type="subcellular location">
    <subcellularLocation>
        <location evidence="1">Cell membrane</location>
        <topology evidence="1">Multi-pass membrane protein</topology>
    </subcellularLocation>
</comment>
<reference evidence="7 8" key="1">
    <citation type="submission" date="2020-02" db="EMBL/GenBank/DDBJ databases">
        <authorList>
            <person name="Zheng R.K."/>
            <person name="Sun C.M."/>
        </authorList>
    </citation>
    <scope>NUCLEOTIDE SEQUENCE [LARGE SCALE GENOMIC DNA]</scope>
    <source>
        <strain evidence="8">zrk13</strain>
    </source>
</reference>
<dbReference type="EMBL" id="CP048914">
    <property type="protein sequence ID" value="QMS84658.1"/>
    <property type="molecule type" value="Genomic_DNA"/>
</dbReference>
<dbReference type="Pfam" id="PF03606">
    <property type="entry name" value="DcuC"/>
    <property type="match status" value="1"/>
</dbReference>
<feature type="transmembrane region" description="Helical" evidence="6">
    <location>
        <begin position="410"/>
        <end position="430"/>
    </location>
</feature>
<keyword evidence="8" id="KW-1185">Reference proteome</keyword>
<dbReference type="GO" id="GO:0005886">
    <property type="term" value="C:plasma membrane"/>
    <property type="evidence" value="ECO:0007669"/>
    <property type="project" value="UniProtKB-SubCell"/>
</dbReference>
<feature type="transmembrane region" description="Helical" evidence="6">
    <location>
        <begin position="81"/>
        <end position="101"/>
    </location>
</feature>
<dbReference type="KEGG" id="xcl:G4Z02_02460"/>
<proteinExistence type="predicted"/>
<keyword evidence="2" id="KW-1003">Cell membrane</keyword>
<keyword evidence="4 6" id="KW-1133">Transmembrane helix</keyword>
<feature type="transmembrane region" description="Helical" evidence="6">
    <location>
        <begin position="12"/>
        <end position="33"/>
    </location>
</feature>
<evidence type="ECO:0000313" key="7">
    <source>
        <dbReference type="EMBL" id="QMS84658.1"/>
    </source>
</evidence>
<evidence type="ECO:0000256" key="4">
    <source>
        <dbReference type="ARBA" id="ARBA00022989"/>
    </source>
</evidence>
<evidence type="ECO:0000256" key="5">
    <source>
        <dbReference type="ARBA" id="ARBA00023136"/>
    </source>
</evidence>
<feature type="transmembrane region" description="Helical" evidence="6">
    <location>
        <begin position="247"/>
        <end position="270"/>
    </location>
</feature>
<evidence type="ECO:0000313" key="8">
    <source>
        <dbReference type="Proteomes" id="UP000514720"/>
    </source>
</evidence>
<feature type="transmembrane region" description="Helical" evidence="6">
    <location>
        <begin position="437"/>
        <end position="455"/>
    </location>
</feature>
<keyword evidence="5 6" id="KW-0472">Membrane</keyword>
<evidence type="ECO:0000256" key="2">
    <source>
        <dbReference type="ARBA" id="ARBA00022475"/>
    </source>
</evidence>
<dbReference type="InterPro" id="IPR051679">
    <property type="entry name" value="DASS-Related_Transporters"/>
</dbReference>
<dbReference type="AlphaFoldDB" id="A0A7L7KS94"/>
<gene>
    <name evidence="7" type="ORF">G4Z02_02460</name>
</gene>
<evidence type="ECO:0000256" key="3">
    <source>
        <dbReference type="ARBA" id="ARBA00022692"/>
    </source>
</evidence>
<feature type="transmembrane region" description="Helical" evidence="6">
    <location>
        <begin position="276"/>
        <end position="295"/>
    </location>
</feature>
<evidence type="ECO:0000256" key="1">
    <source>
        <dbReference type="ARBA" id="ARBA00004651"/>
    </source>
</evidence>
<feature type="transmembrane region" description="Helical" evidence="6">
    <location>
        <begin position="122"/>
        <end position="142"/>
    </location>
</feature>
<evidence type="ECO:0000256" key="6">
    <source>
        <dbReference type="SAM" id="Phobius"/>
    </source>
</evidence>
<sequence length="460" mass="50491">MNDALVIQKKVFISAIVILVVLLIGTGIITYFIPSGSYRYELIDGVKTIIPGTFQYTDTGNIAFWRIFTAPFEVLGAEGNVIIIAIIVFLLIIGGSITVLNKVGIIEHIIYKIIDTFQDKKYVLLSVITLIFMSIGAFIGVFEEIVPLVPIMIVLSKKLGWDTKIGLGMSILATGFGFSAAVTNPFTIGVAQELAGLPIFSGFLYRLVIFFIVYGLLIGFLLVHAKRIDQTVNEEISTEHTVPNKRALLWVFLWLGIMIISIVVSPFVAFLQDYNLVLIALYFLIAGIGVVLLGFEDKKVGFKAYLNGSLSMAPGVILILLATGVKHIITISGVMDTILYNLVVVVENDPKFIVLSGAYLFTLLVNFFIGSGSAKAFLIIPILNPLLDLSAIPRQLGVLAFQLGDGFSNLFYPTNAVLLVSLGLANFSYVKWFKWTVILQVIIVVLSLLFLWIGLEIGYT</sequence>
<accession>A0A7L7KS94</accession>
<dbReference type="Proteomes" id="UP000514720">
    <property type="component" value="Chromosome"/>
</dbReference>
<feature type="transmembrane region" description="Helical" evidence="6">
    <location>
        <begin position="203"/>
        <end position="223"/>
    </location>
</feature>
<dbReference type="PANTHER" id="PTHR43652:SF2">
    <property type="entry name" value="BASIC AMINO ACID ANTIPORTER YFCC-RELATED"/>
    <property type="match status" value="1"/>
</dbReference>
<dbReference type="PANTHER" id="PTHR43652">
    <property type="entry name" value="BASIC AMINO ACID ANTIPORTER YFCC-RELATED"/>
    <property type="match status" value="1"/>
</dbReference>